<comment type="caution">
    <text evidence="1">The sequence shown here is derived from an EMBL/GenBank/DDBJ whole genome shotgun (WGS) entry which is preliminary data.</text>
</comment>
<evidence type="ECO:0000313" key="2">
    <source>
        <dbReference type="Proteomes" id="UP000611554"/>
    </source>
</evidence>
<reference evidence="2" key="1">
    <citation type="journal article" date="2019" name="Int. J. Syst. Evol. Microbiol.">
        <title>The Global Catalogue of Microorganisms (GCM) 10K type strain sequencing project: providing services to taxonomists for standard genome sequencing and annotation.</title>
        <authorList>
            <consortium name="The Broad Institute Genomics Platform"/>
            <consortium name="The Broad Institute Genome Sequencing Center for Infectious Disease"/>
            <person name="Wu L."/>
            <person name="Ma J."/>
        </authorList>
    </citation>
    <scope>NUCLEOTIDE SEQUENCE [LARGE SCALE GENOMIC DNA]</scope>
    <source>
        <strain evidence="2">JCM 3115</strain>
    </source>
</reference>
<evidence type="ECO:0008006" key="3">
    <source>
        <dbReference type="Google" id="ProtNLM"/>
    </source>
</evidence>
<sequence length="58" mass="5889">MAGFWRIWVMSHLGWVGFVTAMAGRAGVEATPSVLVEGLGVSADSASIVGAVLEAGRG</sequence>
<accession>A0ABQ2R4U8</accession>
<protein>
    <recommendedName>
        <fullName evidence="3">Thioredoxin-like fold domain-containing protein</fullName>
    </recommendedName>
</protein>
<keyword evidence="2" id="KW-1185">Reference proteome</keyword>
<proteinExistence type="predicted"/>
<dbReference type="Proteomes" id="UP000611554">
    <property type="component" value="Unassembled WGS sequence"/>
</dbReference>
<evidence type="ECO:0000313" key="1">
    <source>
        <dbReference type="EMBL" id="GGQ13852.1"/>
    </source>
</evidence>
<gene>
    <name evidence="1" type="ORF">GCM10010140_50040</name>
</gene>
<dbReference type="EMBL" id="BMQJ01000013">
    <property type="protein sequence ID" value="GGQ13852.1"/>
    <property type="molecule type" value="Genomic_DNA"/>
</dbReference>
<organism evidence="1 2">
    <name type="scientific">Streptosporangium pseudovulgare</name>
    <dbReference type="NCBI Taxonomy" id="35765"/>
    <lineage>
        <taxon>Bacteria</taxon>
        <taxon>Bacillati</taxon>
        <taxon>Actinomycetota</taxon>
        <taxon>Actinomycetes</taxon>
        <taxon>Streptosporangiales</taxon>
        <taxon>Streptosporangiaceae</taxon>
        <taxon>Streptosporangium</taxon>
    </lineage>
</organism>
<name>A0ABQ2R4U8_9ACTN</name>